<proteinExistence type="predicted"/>
<protein>
    <submittedName>
        <fullName evidence="1">Uncharacterized protein</fullName>
    </submittedName>
</protein>
<sequence>MQGPFGSCNWNEYNVNTLTRNNWRASLVPAAAVIPAPRAYIKVVAVKKLVVEPWVLEGGPPHGEYFHIQDLSSASSQEAAEYYFE</sequence>
<evidence type="ECO:0000313" key="2">
    <source>
        <dbReference type="Proteomes" id="UP000037122"/>
    </source>
</evidence>
<dbReference type="EMBL" id="LGST01000087">
    <property type="protein sequence ID" value="KND95396.1"/>
    <property type="molecule type" value="Genomic_DNA"/>
</dbReference>
<evidence type="ECO:0000313" key="1">
    <source>
        <dbReference type="EMBL" id="KND95396.1"/>
    </source>
</evidence>
<dbReference type="AlphaFoldDB" id="A0A0L0NMP1"/>
<reference evidence="2" key="1">
    <citation type="journal article" date="2015" name="BMC Genomics">
        <title>Draft genome of a commonly misdiagnosed multidrug resistant pathogen Candida auris.</title>
        <authorList>
            <person name="Chatterjee S."/>
            <person name="Alampalli S.V."/>
            <person name="Nageshan R.K."/>
            <person name="Chettiar S.T."/>
            <person name="Joshi S."/>
            <person name="Tatu U.S."/>
        </authorList>
    </citation>
    <scope>NUCLEOTIDE SEQUENCE [LARGE SCALE GENOMIC DNA]</scope>
    <source>
        <strain evidence="2">6684</strain>
    </source>
</reference>
<dbReference type="VEuPathDB" id="FungiDB:QG37_08376"/>
<gene>
    <name evidence="1" type="ORF">QG37_08376</name>
</gene>
<accession>A0A0L0NMP1</accession>
<dbReference type="Proteomes" id="UP000037122">
    <property type="component" value="Unassembled WGS sequence"/>
</dbReference>
<organism evidence="1 2">
    <name type="scientific">Candidozyma auris</name>
    <name type="common">Yeast</name>
    <name type="synonym">Candida auris</name>
    <dbReference type="NCBI Taxonomy" id="498019"/>
    <lineage>
        <taxon>Eukaryota</taxon>
        <taxon>Fungi</taxon>
        <taxon>Dikarya</taxon>
        <taxon>Ascomycota</taxon>
        <taxon>Saccharomycotina</taxon>
        <taxon>Pichiomycetes</taxon>
        <taxon>Metschnikowiaceae</taxon>
        <taxon>Candidozyma</taxon>
    </lineage>
</organism>
<name>A0A0L0NMP1_CANAR</name>
<comment type="caution">
    <text evidence="1">The sequence shown here is derived from an EMBL/GenBank/DDBJ whole genome shotgun (WGS) entry which is preliminary data.</text>
</comment>